<name>F8QWZ7_9EURO</name>
<reference evidence="1" key="1">
    <citation type="journal article" date="2011" name="World J. Microbiol. Biotechnol.">
        <title>Construction and characterization of a full-length cDNA library from mycobiont of Endocarpon pusillum (lichen-forming Ascomycota).</title>
        <authorList>
            <person name="Wang Y.-Y."/>
            <person name="Zhang T."/>
            <person name="Zhou Q.-M."/>
            <person name="Wei J.-C."/>
        </authorList>
    </citation>
    <scope>NUCLEOTIDE SEQUENCE</scope>
</reference>
<proteinExistence type="evidence at transcript level"/>
<organism evidence="1">
    <name type="scientific">Endocarpon pusillum</name>
    <dbReference type="NCBI Taxonomy" id="364733"/>
    <lineage>
        <taxon>Eukaryota</taxon>
        <taxon>Fungi</taxon>
        <taxon>Dikarya</taxon>
        <taxon>Ascomycota</taxon>
        <taxon>Pezizomycotina</taxon>
        <taxon>Eurotiomycetes</taxon>
        <taxon>Chaetothyriomycetidae</taxon>
        <taxon>Verrucariales</taxon>
        <taxon>Verrucariaceae</taxon>
        <taxon>Endocarpon</taxon>
    </lineage>
</organism>
<sequence length="67" mass="7638">MCLERLTQLKCGHFELHQADHCPSKLLKLCPEYRFVVTKVEKWRSCAECKLVRGATMGFASPGLTKL</sequence>
<evidence type="ECO:0000313" key="1">
    <source>
        <dbReference type="EMBL" id="AEH41513.1"/>
    </source>
</evidence>
<dbReference type="EMBL" id="HM193188">
    <property type="protein sequence ID" value="AEH41513.1"/>
    <property type="molecule type" value="mRNA"/>
</dbReference>
<protein>
    <submittedName>
        <fullName evidence="1">Uncharacterized protein</fullName>
    </submittedName>
</protein>
<dbReference type="AlphaFoldDB" id="F8QWZ7"/>
<accession>F8QWZ7</accession>